<dbReference type="Gene3D" id="3.10.10.10">
    <property type="entry name" value="HIV Type 1 Reverse Transcriptase, subunit A, domain 1"/>
    <property type="match status" value="1"/>
</dbReference>
<dbReference type="FunFam" id="3.10.10.10:FF:000007">
    <property type="entry name" value="Retrovirus-related Pol polyprotein from transposon 17.6-like Protein"/>
    <property type="match status" value="1"/>
</dbReference>
<dbReference type="Gene3D" id="4.10.60.10">
    <property type="entry name" value="Zinc finger, CCHC-type"/>
    <property type="match status" value="1"/>
</dbReference>
<dbReference type="Pfam" id="PF17921">
    <property type="entry name" value="Integrase_H2C2"/>
    <property type="match status" value="1"/>
</dbReference>
<evidence type="ECO:0000256" key="11">
    <source>
        <dbReference type="ARBA" id="ARBA00022918"/>
    </source>
</evidence>
<dbReference type="Pfam" id="PF00098">
    <property type="entry name" value="zf-CCHC"/>
    <property type="match status" value="1"/>
</dbReference>
<comment type="caution">
    <text evidence="21">The sequence shown here is derived from an EMBL/GenBank/DDBJ whole genome shotgun (WGS) entry which is preliminary data.</text>
</comment>
<name>A0A8J5YVY5_9ROSI</name>
<evidence type="ECO:0000256" key="4">
    <source>
        <dbReference type="ARBA" id="ARBA00022722"/>
    </source>
</evidence>
<dbReference type="GO" id="GO:0003887">
    <property type="term" value="F:DNA-directed DNA polymerase activity"/>
    <property type="evidence" value="ECO:0007669"/>
    <property type="project" value="UniProtKB-KW"/>
</dbReference>
<evidence type="ECO:0000256" key="1">
    <source>
        <dbReference type="ARBA" id="ARBA00022670"/>
    </source>
</evidence>
<dbReference type="SMART" id="SM00343">
    <property type="entry name" value="ZnF_C2HC"/>
    <property type="match status" value="1"/>
</dbReference>
<evidence type="ECO:0000256" key="9">
    <source>
        <dbReference type="ARBA" id="ARBA00022842"/>
    </source>
</evidence>
<keyword evidence="4" id="KW-0540">Nuclease</keyword>
<evidence type="ECO:0000256" key="16">
    <source>
        <dbReference type="PROSITE-ProRule" id="PRU00047"/>
    </source>
</evidence>
<feature type="domain" description="CCHC-type" evidence="18">
    <location>
        <begin position="329"/>
        <end position="346"/>
    </location>
</feature>
<keyword evidence="9" id="KW-0460">Magnesium</keyword>
<dbReference type="InterPro" id="IPR016197">
    <property type="entry name" value="Chromo-like_dom_sf"/>
</dbReference>
<dbReference type="PANTHER" id="PTHR37984">
    <property type="entry name" value="PROTEIN CBG26694"/>
    <property type="match status" value="1"/>
</dbReference>
<dbReference type="FunFam" id="3.30.70.270:FF:000020">
    <property type="entry name" value="Transposon Tf2-6 polyprotein-like Protein"/>
    <property type="match status" value="1"/>
</dbReference>
<keyword evidence="14" id="KW-0233">DNA recombination</keyword>
<gene>
    <name evidence="21" type="ORF">CXB51_018410</name>
</gene>
<keyword evidence="1" id="KW-0645">Protease</keyword>
<evidence type="ECO:0000259" key="20">
    <source>
        <dbReference type="PROSITE" id="PS50994"/>
    </source>
</evidence>
<keyword evidence="15" id="KW-0511">Multifunctional enzyme</keyword>
<keyword evidence="5" id="KW-0479">Metal-binding</keyword>
<keyword evidence="16" id="KW-0863">Zinc-finger</keyword>
<dbReference type="InterPro" id="IPR036397">
    <property type="entry name" value="RNaseH_sf"/>
</dbReference>
<keyword evidence="8" id="KW-0378">Hydrolase</keyword>
<evidence type="ECO:0000256" key="12">
    <source>
        <dbReference type="ARBA" id="ARBA00022932"/>
    </source>
</evidence>
<dbReference type="GO" id="GO:0004519">
    <property type="term" value="F:endonuclease activity"/>
    <property type="evidence" value="ECO:0007669"/>
    <property type="project" value="UniProtKB-KW"/>
</dbReference>
<dbReference type="CDD" id="cd00303">
    <property type="entry name" value="retropepsin_like"/>
    <property type="match status" value="1"/>
</dbReference>
<evidence type="ECO:0000256" key="6">
    <source>
        <dbReference type="ARBA" id="ARBA00022750"/>
    </source>
</evidence>
<organism evidence="21 22">
    <name type="scientific">Gossypium anomalum</name>
    <dbReference type="NCBI Taxonomy" id="47600"/>
    <lineage>
        <taxon>Eukaryota</taxon>
        <taxon>Viridiplantae</taxon>
        <taxon>Streptophyta</taxon>
        <taxon>Embryophyta</taxon>
        <taxon>Tracheophyta</taxon>
        <taxon>Spermatophyta</taxon>
        <taxon>Magnoliopsida</taxon>
        <taxon>eudicotyledons</taxon>
        <taxon>Gunneridae</taxon>
        <taxon>Pentapetalae</taxon>
        <taxon>rosids</taxon>
        <taxon>malvids</taxon>
        <taxon>Malvales</taxon>
        <taxon>Malvaceae</taxon>
        <taxon>Malvoideae</taxon>
        <taxon>Gossypium</taxon>
    </lineage>
</organism>
<dbReference type="Gene3D" id="3.30.420.10">
    <property type="entry name" value="Ribonuclease H-like superfamily/Ribonuclease H"/>
    <property type="match status" value="1"/>
</dbReference>
<dbReference type="InterPro" id="IPR041588">
    <property type="entry name" value="Integrase_H2C2"/>
</dbReference>
<accession>A0A8J5YVY5</accession>
<evidence type="ECO:0000256" key="10">
    <source>
        <dbReference type="ARBA" id="ARBA00022908"/>
    </source>
</evidence>
<evidence type="ECO:0000313" key="22">
    <source>
        <dbReference type="Proteomes" id="UP000701853"/>
    </source>
</evidence>
<evidence type="ECO:0000256" key="7">
    <source>
        <dbReference type="ARBA" id="ARBA00022759"/>
    </source>
</evidence>
<dbReference type="EMBL" id="JAHUZN010000007">
    <property type="protein sequence ID" value="KAG8487950.1"/>
    <property type="molecule type" value="Genomic_DNA"/>
</dbReference>
<dbReference type="GO" id="GO:0006310">
    <property type="term" value="P:DNA recombination"/>
    <property type="evidence" value="ECO:0007669"/>
    <property type="project" value="UniProtKB-KW"/>
</dbReference>
<evidence type="ECO:0000256" key="13">
    <source>
        <dbReference type="ARBA" id="ARBA00023125"/>
    </source>
</evidence>
<keyword evidence="11" id="KW-0695">RNA-directed DNA polymerase</keyword>
<dbReference type="InterPro" id="IPR041577">
    <property type="entry name" value="RT_RNaseH_2"/>
</dbReference>
<dbReference type="InterPro" id="IPR012337">
    <property type="entry name" value="RNaseH-like_sf"/>
</dbReference>
<dbReference type="GO" id="GO:0003964">
    <property type="term" value="F:RNA-directed DNA polymerase activity"/>
    <property type="evidence" value="ECO:0007669"/>
    <property type="project" value="UniProtKB-KW"/>
</dbReference>
<keyword evidence="12" id="KW-0239">DNA-directed DNA polymerase</keyword>
<evidence type="ECO:0000256" key="2">
    <source>
        <dbReference type="ARBA" id="ARBA00022679"/>
    </source>
</evidence>
<sequence length="1530" mass="175587">MDNVEQEMYTGSRELEETESATPSVNPLDNQFPNVGRERNASQLLRDIADALQQIVRTIPATTSVPTVRQAPIKELRKYGATEFQGLKGADPSVAENWIETTKRVLQQLDCTPRESLICAVSLLQGEAYLWWESVVRHLPDDQVTWDLFQKEFQKKYIEELYIEEKKQEFLVLKQGNMSVLDYEREFSRLSRYALEYVPTEADSCKRFLRGLRDEIKIQLVSLRITELVDLVERAKMIEQVLGLDKKSEMGKSAGKRMGTTSSNPLPKRFRESRSDWRSSFTSDRGGRSRGKQMTVSTSSVRGPSRSIEIPDCEHCGKKHLGECWRITRRCFRCGATDHFIRDCPKGESTTPATSQRSVPTVRGRGSSRGGSGSVSRGGGVRRNSDIATQQSEARAPARAYVVRTREEGDAHDVVTGIFLLYSEPIYALIDPGSSHSYINSKLVESGKLESEMSKVSIEVSSPLGQTVLVDRVCRRCPLIIHDKMFLVDLLIMPFGDFDIILGMDWLYEHGVVLDCYKKRFSIQTENGNRIEVNANRTSGSTRIISAMKANKLMQQGCPAYLAYVINSDSVGSQCSQIRTVCEFPDVFPEELPGLPPDREVEFAIEVYPGTTPISIPPYRMSPTELKELKVQLQDLLDRGFIRPSISPWGAPVLFVKKKDGSMRLCIDYRQLNKVTIKNKYPLPRIDELFDQLRGASVFSKIDLRSGYYQLKVKESDVPKTAFRTRYGHYEFLVMPFGLTNAPAAFMDLMNRIFQPYLDQFVVVFIDDILVYSKSESEHDRHLRIVLQILRKKQLYGKLSKCEFWLSEVVFLGHVVSADGIRVDPKKIEAIVQWNAPRNVSEVRSFLGLAGYYRRFVNGFSKIALPMTKLLQKNVPFIWDDQCQKSFETLKQMLTEAPVLTLPESGKDFIVYSDASLSGLGCVLMQDGKVIAYASRQLKPHERNYPTHDLELAAKELNLRQRRWIELLKDYDCVIDYHPGRANVVADALSRKAVIELRAMFARLSITDDGSLLAELRVKPVMFDQIRSAQLEDNKLLKKREMVQNGTAENFSIDDCGCLRFQNRICIPNTSELKELILREAHDSSFAMHPGGTKMYRDLRELYWWPGMKRDIVEFVSKCLTCQRVKAEHQVPTGMLQPINIPEWKWDRITMDFITGLPLSASKKNAIWVIVDRLTKSAHFIAVRTDWSLQKLADVYIREIVRLHGIPISIISDRDPRFTSRFWRQLHESLGTRLSFSTAFHPQTDGQSERVIQVLEDMLRACIIDFEAGWERYLPLAEFVYNNSFQSSIQMAPYEALYGRKCRSPVCWTELNERKVIGPELIQETEETVKKIKDRLKAAFDRQKSYADLKRRDIEYSVGDKVFLKVSPWKKVLRFSRKGKLSPRFIGPYEIVERIGPVAYRLALPSELQRIHDVFHVSMLRKYRSDPSHIISTEDIEVRPDLSYEEEPVQILAREVKELRNKKVPLVKVLWRNHNVEEATWEPEETMRVQYPHLFSGKFRGRNLLRGEKCNDLKFTGTGKVSYRASVLVK</sequence>
<dbReference type="GO" id="GO:0003677">
    <property type="term" value="F:DNA binding"/>
    <property type="evidence" value="ECO:0007669"/>
    <property type="project" value="UniProtKB-KW"/>
</dbReference>
<evidence type="ECO:0000256" key="14">
    <source>
        <dbReference type="ARBA" id="ARBA00023172"/>
    </source>
</evidence>
<keyword evidence="2" id="KW-0808">Transferase</keyword>
<evidence type="ECO:0000313" key="21">
    <source>
        <dbReference type="EMBL" id="KAG8487950.1"/>
    </source>
</evidence>
<dbReference type="SUPFAM" id="SSF53098">
    <property type="entry name" value="Ribonuclease H-like"/>
    <property type="match status" value="1"/>
</dbReference>
<evidence type="ECO:0000259" key="18">
    <source>
        <dbReference type="PROSITE" id="PS50158"/>
    </source>
</evidence>
<feature type="region of interest" description="Disordered" evidence="17">
    <location>
        <begin position="249"/>
        <end position="305"/>
    </location>
</feature>
<dbReference type="Gene3D" id="3.30.70.270">
    <property type="match status" value="2"/>
</dbReference>
<dbReference type="SUPFAM" id="SSF50630">
    <property type="entry name" value="Acid proteases"/>
    <property type="match status" value="1"/>
</dbReference>
<dbReference type="Pfam" id="PF03732">
    <property type="entry name" value="Retrotrans_gag"/>
    <property type="match status" value="1"/>
</dbReference>
<keyword evidence="10" id="KW-0229">DNA integration</keyword>
<evidence type="ECO:0000256" key="15">
    <source>
        <dbReference type="ARBA" id="ARBA00023268"/>
    </source>
</evidence>
<feature type="compositionally biased region" description="Gly residues" evidence="17">
    <location>
        <begin position="367"/>
        <end position="381"/>
    </location>
</feature>
<feature type="domain" description="Reverse transcriptase" evidence="19">
    <location>
        <begin position="637"/>
        <end position="816"/>
    </location>
</feature>
<dbReference type="GO" id="GO:0015074">
    <property type="term" value="P:DNA integration"/>
    <property type="evidence" value="ECO:0007669"/>
    <property type="project" value="UniProtKB-KW"/>
</dbReference>
<evidence type="ECO:0000256" key="5">
    <source>
        <dbReference type="ARBA" id="ARBA00022723"/>
    </source>
</evidence>
<dbReference type="CDD" id="cd09274">
    <property type="entry name" value="RNase_HI_RT_Ty3"/>
    <property type="match status" value="1"/>
</dbReference>
<proteinExistence type="predicted"/>
<dbReference type="Pfam" id="PF08284">
    <property type="entry name" value="RVP_2"/>
    <property type="match status" value="1"/>
</dbReference>
<feature type="compositionally biased region" description="Polar residues" evidence="17">
    <location>
        <begin position="20"/>
        <end position="33"/>
    </location>
</feature>
<evidence type="ECO:0000256" key="8">
    <source>
        <dbReference type="ARBA" id="ARBA00022801"/>
    </source>
</evidence>
<evidence type="ECO:0008006" key="23">
    <source>
        <dbReference type="Google" id="ProtNLM"/>
    </source>
</evidence>
<dbReference type="Gene3D" id="2.40.70.10">
    <property type="entry name" value="Acid Proteases"/>
    <property type="match status" value="1"/>
</dbReference>
<dbReference type="InterPro" id="IPR021109">
    <property type="entry name" value="Peptidase_aspartic_dom_sf"/>
</dbReference>
<dbReference type="InterPro" id="IPR005162">
    <property type="entry name" value="Retrotrans_gag_dom"/>
</dbReference>
<feature type="compositionally biased region" description="Polar residues" evidence="17">
    <location>
        <begin position="348"/>
        <end position="359"/>
    </location>
</feature>
<reference evidence="21 22" key="1">
    <citation type="journal article" date="2021" name="bioRxiv">
        <title>The Gossypium anomalum genome as a resource for cotton improvement and evolutionary analysis of hybrid incompatibility.</title>
        <authorList>
            <person name="Grover C.E."/>
            <person name="Yuan D."/>
            <person name="Arick M.A."/>
            <person name="Miller E.R."/>
            <person name="Hu G."/>
            <person name="Peterson D.G."/>
            <person name="Wendel J.F."/>
            <person name="Udall J.A."/>
        </authorList>
    </citation>
    <scope>NUCLEOTIDE SEQUENCE [LARGE SCALE GENOMIC DNA]</scope>
    <source>
        <strain evidence="21">JFW-Udall</strain>
        <tissue evidence="21">Leaf</tissue>
    </source>
</reference>
<dbReference type="Pfam" id="PF24626">
    <property type="entry name" value="SH3_Tf2-1"/>
    <property type="match status" value="1"/>
</dbReference>
<keyword evidence="7" id="KW-0255">Endonuclease</keyword>
<dbReference type="InterPro" id="IPR043502">
    <property type="entry name" value="DNA/RNA_pol_sf"/>
</dbReference>
<dbReference type="Pfam" id="PF17919">
    <property type="entry name" value="RT_RNaseH_2"/>
    <property type="match status" value="1"/>
</dbReference>
<evidence type="ECO:0000259" key="19">
    <source>
        <dbReference type="PROSITE" id="PS50878"/>
    </source>
</evidence>
<dbReference type="InterPro" id="IPR056924">
    <property type="entry name" value="SH3_Tf2-1"/>
</dbReference>
<protein>
    <recommendedName>
        <fullName evidence="23">Reverse transcriptase</fullName>
    </recommendedName>
</protein>
<dbReference type="PANTHER" id="PTHR37984:SF5">
    <property type="entry name" value="PROTEIN NYNRIN-LIKE"/>
    <property type="match status" value="1"/>
</dbReference>
<keyword evidence="13" id="KW-0238">DNA-binding</keyword>
<dbReference type="InterPro" id="IPR001584">
    <property type="entry name" value="Integrase_cat-core"/>
</dbReference>
<feature type="domain" description="Integrase catalytic" evidence="20">
    <location>
        <begin position="1134"/>
        <end position="1301"/>
    </location>
</feature>
<keyword evidence="6" id="KW-0064">Aspartyl protease</keyword>
<dbReference type="GO" id="GO:0006508">
    <property type="term" value="P:proteolysis"/>
    <property type="evidence" value="ECO:0007669"/>
    <property type="project" value="UniProtKB-KW"/>
</dbReference>
<dbReference type="GO" id="GO:0004190">
    <property type="term" value="F:aspartic-type endopeptidase activity"/>
    <property type="evidence" value="ECO:0007669"/>
    <property type="project" value="UniProtKB-KW"/>
</dbReference>
<dbReference type="PROSITE" id="PS50158">
    <property type="entry name" value="ZF_CCHC"/>
    <property type="match status" value="1"/>
</dbReference>
<feature type="compositionally biased region" description="Polar residues" evidence="17">
    <location>
        <begin position="292"/>
        <end position="302"/>
    </location>
</feature>
<feature type="region of interest" description="Disordered" evidence="17">
    <location>
        <begin position="343"/>
        <end position="393"/>
    </location>
</feature>
<feature type="region of interest" description="Disordered" evidence="17">
    <location>
        <begin position="1"/>
        <end position="34"/>
    </location>
</feature>
<dbReference type="PROSITE" id="PS50878">
    <property type="entry name" value="RT_POL"/>
    <property type="match status" value="1"/>
</dbReference>
<dbReference type="PROSITE" id="PS50994">
    <property type="entry name" value="INTEGRASE"/>
    <property type="match status" value="1"/>
</dbReference>
<dbReference type="OrthoDB" id="992078at2759"/>
<keyword evidence="22" id="KW-1185">Reference proteome</keyword>
<dbReference type="Pfam" id="PF00078">
    <property type="entry name" value="RVT_1"/>
    <property type="match status" value="1"/>
</dbReference>
<keyword evidence="16" id="KW-0862">Zinc</keyword>
<dbReference type="InterPro" id="IPR001878">
    <property type="entry name" value="Znf_CCHC"/>
</dbReference>
<keyword evidence="3" id="KW-0548">Nucleotidyltransferase</keyword>
<dbReference type="SUPFAM" id="SSF54160">
    <property type="entry name" value="Chromo domain-like"/>
    <property type="match status" value="1"/>
</dbReference>
<dbReference type="CDD" id="cd01647">
    <property type="entry name" value="RT_LTR"/>
    <property type="match status" value="1"/>
</dbReference>
<dbReference type="Proteomes" id="UP000701853">
    <property type="component" value="Chromosome 7"/>
</dbReference>
<evidence type="ECO:0000256" key="3">
    <source>
        <dbReference type="ARBA" id="ARBA00022695"/>
    </source>
</evidence>
<dbReference type="InterPro" id="IPR000477">
    <property type="entry name" value="RT_dom"/>
</dbReference>
<evidence type="ECO:0000256" key="17">
    <source>
        <dbReference type="SAM" id="MobiDB-lite"/>
    </source>
</evidence>
<dbReference type="InterPro" id="IPR050951">
    <property type="entry name" value="Retrovirus_Pol_polyprotein"/>
</dbReference>
<dbReference type="GO" id="GO:0008270">
    <property type="term" value="F:zinc ion binding"/>
    <property type="evidence" value="ECO:0007669"/>
    <property type="project" value="UniProtKB-KW"/>
</dbReference>
<dbReference type="InterPro" id="IPR043128">
    <property type="entry name" value="Rev_trsase/Diguanyl_cyclase"/>
</dbReference>
<dbReference type="Gene3D" id="1.10.340.70">
    <property type="match status" value="1"/>
</dbReference>
<dbReference type="SUPFAM" id="SSF56672">
    <property type="entry name" value="DNA/RNA polymerases"/>
    <property type="match status" value="1"/>
</dbReference>